<evidence type="ECO:0000313" key="3">
    <source>
        <dbReference type="EMBL" id="AQT70290.1"/>
    </source>
</evidence>
<dbReference type="PROSITE" id="PS00409">
    <property type="entry name" value="PROKAR_NTER_METHYL"/>
    <property type="match status" value="1"/>
</dbReference>
<dbReference type="KEGG" id="alus:STSP2_03496"/>
<dbReference type="Proteomes" id="UP000189674">
    <property type="component" value="Chromosome"/>
</dbReference>
<gene>
    <name evidence="3" type="primary">xcpT_15</name>
    <name evidence="3" type="ORF">STSP2_03496</name>
</gene>
<dbReference type="STRING" id="1936003.STSP2_03496"/>
<dbReference type="AlphaFoldDB" id="A0A1U9NRQ1"/>
<evidence type="ECO:0000256" key="2">
    <source>
        <dbReference type="SAM" id="Phobius"/>
    </source>
</evidence>
<feature type="transmembrane region" description="Helical" evidence="2">
    <location>
        <begin position="12"/>
        <end position="36"/>
    </location>
</feature>
<evidence type="ECO:0000313" key="4">
    <source>
        <dbReference type="Proteomes" id="UP000189674"/>
    </source>
</evidence>
<organism evidence="3 4">
    <name type="scientific">Anaerohalosphaera lusitana</name>
    <dbReference type="NCBI Taxonomy" id="1936003"/>
    <lineage>
        <taxon>Bacteria</taxon>
        <taxon>Pseudomonadati</taxon>
        <taxon>Planctomycetota</taxon>
        <taxon>Phycisphaerae</taxon>
        <taxon>Sedimentisphaerales</taxon>
        <taxon>Anaerohalosphaeraceae</taxon>
        <taxon>Anaerohalosphaera</taxon>
    </lineage>
</organism>
<dbReference type="InterPro" id="IPR012902">
    <property type="entry name" value="N_methyl_site"/>
</dbReference>
<sequence length="275" mass="31514">MKCGDRILRRKSAGGFTLIELLVVIAIIALLLSILLPSLRKVKEVARTVVCGSNIRQWGLIVDFYLNDNEGVFPDKDWDGDTLGDIHGQWWIQPFKQYMKGNSEILLCAQARKHPEDVPDSNVFQPSKETECWGSRDQEPAPTAGEWTWASYAPNAWIMSGAPSWAGRDFAENYWGRRSNIKRASNVPLFLDSRWVDVWPRETDRPEDELFDNSGNGSMTQLCHLRHGGYTNVVYCDGSVGKIKLTELWGLKWHRNYDTSNEMTRDDAEFPVWMR</sequence>
<keyword evidence="2" id="KW-1133">Transmembrane helix</keyword>
<dbReference type="OrthoDB" id="249920at2"/>
<dbReference type="Gene3D" id="3.30.700.10">
    <property type="entry name" value="Glycoprotein, Type 4 Pilin"/>
    <property type="match status" value="1"/>
</dbReference>
<dbReference type="InterPro" id="IPR045584">
    <property type="entry name" value="Pilin-like"/>
</dbReference>
<evidence type="ECO:0000256" key="1">
    <source>
        <dbReference type="SAM" id="MobiDB-lite"/>
    </source>
</evidence>
<reference evidence="4" key="1">
    <citation type="submission" date="2017-02" db="EMBL/GenBank/DDBJ databases">
        <title>Comparative genomics and description of representatives of a novel lineage of planctomycetes thriving in anoxic sediments.</title>
        <authorList>
            <person name="Spring S."/>
            <person name="Bunk B."/>
            <person name="Sproer C."/>
        </authorList>
    </citation>
    <scope>NUCLEOTIDE SEQUENCE [LARGE SCALE GENOMIC DNA]</scope>
    <source>
        <strain evidence="4">ST-NAGAB-D1</strain>
    </source>
</reference>
<dbReference type="PANTHER" id="PTHR30093:SF2">
    <property type="entry name" value="TYPE II SECRETION SYSTEM PROTEIN H"/>
    <property type="match status" value="1"/>
</dbReference>
<keyword evidence="2" id="KW-0472">Membrane</keyword>
<protein>
    <submittedName>
        <fullName evidence="3">PilD-dependent protein PddA</fullName>
    </submittedName>
</protein>
<feature type="compositionally biased region" description="Basic and acidic residues" evidence="1">
    <location>
        <begin position="128"/>
        <end position="139"/>
    </location>
</feature>
<keyword evidence="4" id="KW-1185">Reference proteome</keyword>
<dbReference type="NCBIfam" id="TIGR02532">
    <property type="entry name" value="IV_pilin_GFxxxE"/>
    <property type="match status" value="1"/>
</dbReference>
<dbReference type="EMBL" id="CP019791">
    <property type="protein sequence ID" value="AQT70290.1"/>
    <property type="molecule type" value="Genomic_DNA"/>
</dbReference>
<dbReference type="Pfam" id="PF07963">
    <property type="entry name" value="N_methyl"/>
    <property type="match status" value="1"/>
</dbReference>
<proteinExistence type="predicted"/>
<name>A0A1U9NRQ1_9BACT</name>
<accession>A0A1U9NRQ1</accession>
<feature type="region of interest" description="Disordered" evidence="1">
    <location>
        <begin position="118"/>
        <end position="140"/>
    </location>
</feature>
<dbReference type="PANTHER" id="PTHR30093">
    <property type="entry name" value="GENERAL SECRETION PATHWAY PROTEIN G"/>
    <property type="match status" value="1"/>
</dbReference>
<dbReference type="SUPFAM" id="SSF54523">
    <property type="entry name" value="Pili subunits"/>
    <property type="match status" value="1"/>
</dbReference>
<keyword evidence="2" id="KW-0812">Transmembrane</keyword>